<feature type="domain" description="HTH cro/C1-type" evidence="2">
    <location>
        <begin position="28"/>
        <end position="70"/>
    </location>
</feature>
<dbReference type="PANTHER" id="PTHR36924:SF1">
    <property type="entry name" value="ANTITOXIN HIGA-1"/>
    <property type="match status" value="1"/>
</dbReference>
<evidence type="ECO:0000313" key="3">
    <source>
        <dbReference type="EMBL" id="MFG3818244.1"/>
    </source>
</evidence>
<dbReference type="RefSeq" id="WP_393013412.1">
    <property type="nucleotide sequence ID" value="NZ_JAZAQF010000069.1"/>
</dbReference>
<evidence type="ECO:0000313" key="4">
    <source>
        <dbReference type="Proteomes" id="UP001604335"/>
    </source>
</evidence>
<proteinExistence type="predicted"/>
<reference evidence="4" key="1">
    <citation type="journal article" date="2024" name="Algal Res.">
        <title>Biochemical, toxicological and genomic investigation of a high-biomass producing Limnothrix strain isolated from Italian shallow drinking water reservoir.</title>
        <authorList>
            <person name="Simonazzi M."/>
            <person name="Shishido T.K."/>
            <person name="Delbaje E."/>
            <person name="Wahlsten M."/>
            <person name="Fewer D.P."/>
            <person name="Sivonen K."/>
            <person name="Pezzolesi L."/>
            <person name="Pistocchi R."/>
        </authorList>
    </citation>
    <scope>NUCLEOTIDE SEQUENCE [LARGE SCALE GENOMIC DNA]</scope>
    <source>
        <strain evidence="4">LRLZ20PSL1</strain>
    </source>
</reference>
<dbReference type="Proteomes" id="UP001604335">
    <property type="component" value="Unassembled WGS sequence"/>
</dbReference>
<organism evidence="3 4">
    <name type="scientific">Limnothrix redekei LRLZ20PSL1</name>
    <dbReference type="NCBI Taxonomy" id="3112953"/>
    <lineage>
        <taxon>Bacteria</taxon>
        <taxon>Bacillati</taxon>
        <taxon>Cyanobacteriota</taxon>
        <taxon>Cyanophyceae</taxon>
        <taxon>Pseudanabaenales</taxon>
        <taxon>Pseudanabaenaceae</taxon>
        <taxon>Limnothrix</taxon>
    </lineage>
</organism>
<evidence type="ECO:0000256" key="1">
    <source>
        <dbReference type="ARBA" id="ARBA00023125"/>
    </source>
</evidence>
<evidence type="ECO:0000259" key="2">
    <source>
        <dbReference type="PROSITE" id="PS50943"/>
    </source>
</evidence>
<dbReference type="InterPro" id="IPR013430">
    <property type="entry name" value="Toxin_antidote_HigA"/>
</dbReference>
<dbReference type="SUPFAM" id="SSF47413">
    <property type="entry name" value="lambda repressor-like DNA-binding domains"/>
    <property type="match status" value="1"/>
</dbReference>
<protein>
    <submittedName>
        <fullName evidence="3">HigA family addiction module antitoxin</fullName>
    </submittedName>
</protein>
<dbReference type="CDD" id="cd00093">
    <property type="entry name" value="HTH_XRE"/>
    <property type="match status" value="1"/>
</dbReference>
<dbReference type="PANTHER" id="PTHR36924">
    <property type="entry name" value="ANTITOXIN HIGA-1"/>
    <property type="match status" value="1"/>
</dbReference>
<dbReference type="PROSITE" id="PS50943">
    <property type="entry name" value="HTH_CROC1"/>
    <property type="match status" value="1"/>
</dbReference>
<dbReference type="InterPro" id="IPR010982">
    <property type="entry name" value="Lambda_DNA-bd_dom_sf"/>
</dbReference>
<dbReference type="EMBL" id="JAZAQF010000069">
    <property type="protein sequence ID" value="MFG3818244.1"/>
    <property type="molecule type" value="Genomic_DNA"/>
</dbReference>
<dbReference type="NCBIfam" id="TIGR02607">
    <property type="entry name" value="antidote_HigA"/>
    <property type="match status" value="1"/>
</dbReference>
<keyword evidence="4" id="KW-1185">Reference proteome</keyword>
<dbReference type="SMART" id="SM00530">
    <property type="entry name" value="HTH_XRE"/>
    <property type="match status" value="1"/>
</dbReference>
<accession>A0ABW7CDJ7</accession>
<name>A0ABW7CDJ7_9CYAN</name>
<sequence length="103" mass="11768">MTIDQQNLIHPGEVLLEEFLRPLKISYTKLAAETGISVRIIGAIARGKRSISPEVALRLSRYFGLSERFWLNLQIHYDLETLKQTLRDRLETEVKVFAPISGS</sequence>
<dbReference type="InterPro" id="IPR001387">
    <property type="entry name" value="Cro/C1-type_HTH"/>
</dbReference>
<dbReference type="Pfam" id="PF01381">
    <property type="entry name" value="HTH_3"/>
    <property type="match status" value="1"/>
</dbReference>
<gene>
    <name evidence="3" type="ORF">VPK24_11405</name>
</gene>
<dbReference type="Gene3D" id="1.10.260.40">
    <property type="entry name" value="lambda repressor-like DNA-binding domains"/>
    <property type="match status" value="1"/>
</dbReference>
<comment type="caution">
    <text evidence="3">The sequence shown here is derived from an EMBL/GenBank/DDBJ whole genome shotgun (WGS) entry which is preliminary data.</text>
</comment>
<keyword evidence="1" id="KW-0238">DNA-binding</keyword>